<dbReference type="Pfam" id="PF02834">
    <property type="entry name" value="LigT_PEase"/>
    <property type="match status" value="2"/>
</dbReference>
<dbReference type="NCBIfam" id="TIGR02258">
    <property type="entry name" value="2_5_ligase"/>
    <property type="match status" value="1"/>
</dbReference>
<dbReference type="GO" id="GO:0016874">
    <property type="term" value="F:ligase activity"/>
    <property type="evidence" value="ECO:0007669"/>
    <property type="project" value="UniProtKB-KW"/>
</dbReference>
<keyword evidence="1 2" id="KW-0378">Hydrolase</keyword>
<evidence type="ECO:0000256" key="1">
    <source>
        <dbReference type="ARBA" id="ARBA00022801"/>
    </source>
</evidence>
<dbReference type="InterPro" id="IPR004175">
    <property type="entry name" value="RNA_CPDase"/>
</dbReference>
<comment type="function">
    <text evidence="2">Hydrolyzes RNA 2',3'-cyclic phosphodiester to an RNA 2'-phosphomonoester.</text>
</comment>
<dbReference type="AlphaFoldDB" id="A0A939BQ86"/>
<accession>A0A939BQ86</accession>
<dbReference type="PANTHER" id="PTHR35561:SF1">
    <property type="entry name" value="RNA 2',3'-CYCLIC PHOSPHODIESTERASE"/>
    <property type="match status" value="1"/>
</dbReference>
<evidence type="ECO:0000313" key="4">
    <source>
        <dbReference type="EMBL" id="MBM7556029.1"/>
    </source>
</evidence>
<dbReference type="HAMAP" id="MF_01940">
    <property type="entry name" value="RNA_CPDase"/>
    <property type="match status" value="1"/>
</dbReference>
<feature type="short sequence motif" description="HXTX 1" evidence="2">
    <location>
        <begin position="44"/>
        <end position="47"/>
    </location>
</feature>
<proteinExistence type="inferred from homology"/>
<dbReference type="Gene3D" id="3.90.1140.10">
    <property type="entry name" value="Cyclic phosphodiesterase"/>
    <property type="match status" value="1"/>
</dbReference>
<protein>
    <recommendedName>
        <fullName evidence="2">RNA 2',3'-cyclic phosphodiesterase</fullName>
        <shortName evidence="2">RNA 2',3'-CPDase</shortName>
        <ecNumber evidence="2">3.1.4.58</ecNumber>
    </recommendedName>
</protein>
<feature type="domain" description="Phosphoesterase HXTX" evidence="3">
    <location>
        <begin position="12"/>
        <end position="95"/>
    </location>
</feature>
<comment type="similarity">
    <text evidence="2">Belongs to the 2H phosphoesterase superfamily. ThpR family.</text>
</comment>
<dbReference type="InterPro" id="IPR014051">
    <property type="entry name" value="Phosphoesterase_HXTX"/>
</dbReference>
<dbReference type="GO" id="GO:0008664">
    <property type="term" value="F:RNA 2',3'-cyclic 3'-phosphodiesterase activity"/>
    <property type="evidence" value="ECO:0007669"/>
    <property type="project" value="UniProtKB-EC"/>
</dbReference>
<dbReference type="PANTHER" id="PTHR35561">
    <property type="entry name" value="RNA 2',3'-CYCLIC PHOSPHODIESTERASE"/>
    <property type="match status" value="1"/>
</dbReference>
<feature type="active site" description="Proton donor" evidence="2">
    <location>
        <position position="44"/>
    </location>
</feature>
<dbReference type="SUPFAM" id="SSF55144">
    <property type="entry name" value="LigT-like"/>
    <property type="match status" value="1"/>
</dbReference>
<evidence type="ECO:0000256" key="2">
    <source>
        <dbReference type="HAMAP-Rule" id="MF_01940"/>
    </source>
</evidence>
<dbReference type="RefSeq" id="WP_204700731.1">
    <property type="nucleotide sequence ID" value="NZ_JAFBDQ010000003.1"/>
</dbReference>
<comment type="catalytic activity">
    <reaction evidence="2">
        <text>a 3'-end 2',3'-cyclophospho-ribonucleotide-RNA + H2O = a 3'-end 2'-phospho-ribonucleotide-RNA + H(+)</text>
        <dbReference type="Rhea" id="RHEA:11828"/>
        <dbReference type="Rhea" id="RHEA-COMP:10464"/>
        <dbReference type="Rhea" id="RHEA-COMP:17353"/>
        <dbReference type="ChEBI" id="CHEBI:15377"/>
        <dbReference type="ChEBI" id="CHEBI:15378"/>
        <dbReference type="ChEBI" id="CHEBI:83064"/>
        <dbReference type="ChEBI" id="CHEBI:173113"/>
        <dbReference type="EC" id="3.1.4.58"/>
    </reaction>
</comment>
<gene>
    <name evidence="4" type="ORF">JOC47_000863</name>
</gene>
<keyword evidence="5" id="KW-1185">Reference proteome</keyword>
<feature type="short sequence motif" description="HXTX 2" evidence="2">
    <location>
        <begin position="131"/>
        <end position="134"/>
    </location>
</feature>
<comment type="caution">
    <text evidence="4">The sequence shown here is derived from an EMBL/GenBank/DDBJ whole genome shotgun (WGS) entry which is preliminary data.</text>
</comment>
<name>A0A939BQ86_9FIRM</name>
<organism evidence="4 5">
    <name type="scientific">Halanaerobacter jeridensis</name>
    <dbReference type="NCBI Taxonomy" id="706427"/>
    <lineage>
        <taxon>Bacteria</taxon>
        <taxon>Bacillati</taxon>
        <taxon>Bacillota</taxon>
        <taxon>Clostridia</taxon>
        <taxon>Halanaerobiales</taxon>
        <taxon>Halobacteroidaceae</taxon>
        <taxon>Halanaerobacter</taxon>
    </lineage>
</organism>
<reference evidence="4" key="1">
    <citation type="submission" date="2021-01" db="EMBL/GenBank/DDBJ databases">
        <title>Genomic Encyclopedia of Type Strains, Phase IV (KMG-IV): sequencing the most valuable type-strain genomes for metagenomic binning, comparative biology and taxonomic classification.</title>
        <authorList>
            <person name="Goeker M."/>
        </authorList>
    </citation>
    <scope>NUCLEOTIDE SEQUENCE</scope>
    <source>
        <strain evidence="4">DSM 23230</strain>
    </source>
</reference>
<dbReference type="GO" id="GO:0004113">
    <property type="term" value="F:2',3'-cyclic-nucleotide 3'-phosphodiesterase activity"/>
    <property type="evidence" value="ECO:0007669"/>
    <property type="project" value="InterPro"/>
</dbReference>
<dbReference type="InterPro" id="IPR009097">
    <property type="entry name" value="Cyclic_Pdiesterase"/>
</dbReference>
<feature type="domain" description="Phosphoesterase HXTX" evidence="3">
    <location>
        <begin position="100"/>
        <end position="181"/>
    </location>
</feature>
<sequence>MKDTKRVFIAVELSDVVQGKLDKAQNMLRDCSLNIKWVEKENFHITLKFLGDLTKAEIMEVKEEVAAIAKKSLPFDIIIDGLGAFPNIEYPKVIWAGVEKNKRQLINVHEAIETRMFDLGFEEEKHDYTPHITLGRVRKKEKNYELISEKIEKFPFEIQARQIVDKITVMKSKLTPQGPIYSPVAEFEFGNK</sequence>
<dbReference type="EC" id="3.1.4.58" evidence="2"/>
<keyword evidence="4" id="KW-0436">Ligase</keyword>
<evidence type="ECO:0000313" key="5">
    <source>
        <dbReference type="Proteomes" id="UP000774000"/>
    </source>
</evidence>
<feature type="active site" description="Proton acceptor" evidence="2">
    <location>
        <position position="131"/>
    </location>
</feature>
<evidence type="ECO:0000259" key="3">
    <source>
        <dbReference type="Pfam" id="PF02834"/>
    </source>
</evidence>
<dbReference type="EMBL" id="JAFBDQ010000003">
    <property type="protein sequence ID" value="MBM7556029.1"/>
    <property type="molecule type" value="Genomic_DNA"/>
</dbReference>
<dbReference type="Proteomes" id="UP000774000">
    <property type="component" value="Unassembled WGS sequence"/>
</dbReference>